<protein>
    <submittedName>
        <fullName evidence="3">Xylose repressor</fullName>
    </submittedName>
</protein>
<dbReference type="GO" id="GO:0003700">
    <property type="term" value="F:DNA-binding transcription factor activity"/>
    <property type="evidence" value="ECO:0007669"/>
    <property type="project" value="InterPro"/>
</dbReference>
<evidence type="ECO:0000256" key="1">
    <source>
        <dbReference type="ARBA" id="ARBA00006479"/>
    </source>
</evidence>
<dbReference type="InterPro" id="IPR000835">
    <property type="entry name" value="HTH_MarR-typ"/>
</dbReference>
<dbReference type="PANTHER" id="PTHR18964">
    <property type="entry name" value="ROK (REPRESSOR, ORF, KINASE) FAMILY"/>
    <property type="match status" value="1"/>
</dbReference>
<dbReference type="Pfam" id="PF00480">
    <property type="entry name" value="ROK"/>
    <property type="match status" value="1"/>
</dbReference>
<proteinExistence type="inferred from homology"/>
<dbReference type="Pfam" id="PF12802">
    <property type="entry name" value="MarR_2"/>
    <property type="match status" value="1"/>
</dbReference>
<dbReference type="AlphaFoldDB" id="A0A8J3C662"/>
<sequence length="405" mass="41254">MIGTPGTAQPADLADVRTTNLAVVLRHVRHHTPCSRADIAAATGLNKATVSSLVADLLERGLLRETGMAENRIGRPAAMLTLHGRPYAAVGIQVAADHLAAVAIDLAGERLLSWRRAFPGLAATGGRAEAAVAALAGRVAAKLTAQERRILGLTVAVPGAVTGTGGVRFAPHLGWSDLDLRPALMRTLRHPPYDVVVDNDANLAALAEHRSGPHAGTPDLVALIGGVGVSAGIVAGGRLVRGDRGLSGQVGHLQLDPSGPLCRCGRRGCLEAYAGLPALVRTALPDTEADGPITDYAPEIDRMAALAAGDATVSGALAEAGRRIGHAVSVLADLLDPRVVVLGGAFTPLAPWLLPAVEAEVKARATAPEQTGRIVVSTLDPGAVAAGGAALALDRLEAGHLPGCD</sequence>
<comment type="caution">
    <text evidence="3">The sequence shown here is derived from an EMBL/GenBank/DDBJ whole genome shotgun (WGS) entry which is preliminary data.</text>
</comment>
<reference evidence="3" key="1">
    <citation type="journal article" date="2014" name="Int. J. Syst. Evol. Microbiol.">
        <title>Complete genome sequence of Corynebacterium casei LMG S-19264T (=DSM 44701T), isolated from a smear-ripened cheese.</title>
        <authorList>
            <consortium name="US DOE Joint Genome Institute (JGI-PGF)"/>
            <person name="Walter F."/>
            <person name="Albersmeier A."/>
            <person name="Kalinowski J."/>
            <person name="Ruckert C."/>
        </authorList>
    </citation>
    <scope>NUCLEOTIDE SEQUENCE</scope>
    <source>
        <strain evidence="3">CGMCC 4.7299</strain>
    </source>
</reference>
<feature type="domain" description="HTH marR-type" evidence="2">
    <location>
        <begin position="24"/>
        <end position="65"/>
    </location>
</feature>
<keyword evidence="4" id="KW-1185">Reference proteome</keyword>
<dbReference type="InterPro" id="IPR000600">
    <property type="entry name" value="ROK"/>
</dbReference>
<evidence type="ECO:0000313" key="3">
    <source>
        <dbReference type="EMBL" id="GGL14266.1"/>
    </source>
</evidence>
<dbReference type="Gene3D" id="1.10.10.10">
    <property type="entry name" value="Winged helix-like DNA-binding domain superfamily/Winged helix DNA-binding domain"/>
    <property type="match status" value="1"/>
</dbReference>
<dbReference type="EMBL" id="BMMX01000044">
    <property type="protein sequence ID" value="GGL14266.1"/>
    <property type="molecule type" value="Genomic_DNA"/>
</dbReference>
<dbReference type="InterPro" id="IPR043129">
    <property type="entry name" value="ATPase_NBD"/>
</dbReference>
<organism evidence="3 4">
    <name type="scientific">Mangrovihabitans endophyticus</name>
    <dbReference type="NCBI Taxonomy" id="1751298"/>
    <lineage>
        <taxon>Bacteria</taxon>
        <taxon>Bacillati</taxon>
        <taxon>Actinomycetota</taxon>
        <taxon>Actinomycetes</taxon>
        <taxon>Micromonosporales</taxon>
        <taxon>Micromonosporaceae</taxon>
        <taxon>Mangrovihabitans</taxon>
    </lineage>
</organism>
<name>A0A8J3C662_9ACTN</name>
<dbReference type="RefSeq" id="WP_189082349.1">
    <property type="nucleotide sequence ID" value="NZ_BMMX01000044.1"/>
</dbReference>
<evidence type="ECO:0000259" key="2">
    <source>
        <dbReference type="Pfam" id="PF12802"/>
    </source>
</evidence>
<evidence type="ECO:0000313" key="4">
    <source>
        <dbReference type="Proteomes" id="UP000656042"/>
    </source>
</evidence>
<accession>A0A8J3C662</accession>
<dbReference type="InterPro" id="IPR036388">
    <property type="entry name" value="WH-like_DNA-bd_sf"/>
</dbReference>
<gene>
    <name evidence="3" type="ORF">GCM10012284_56280</name>
</gene>
<dbReference type="Proteomes" id="UP000656042">
    <property type="component" value="Unassembled WGS sequence"/>
</dbReference>
<dbReference type="SUPFAM" id="SSF46785">
    <property type="entry name" value="Winged helix' DNA-binding domain"/>
    <property type="match status" value="1"/>
</dbReference>
<dbReference type="Gene3D" id="3.30.420.40">
    <property type="match status" value="2"/>
</dbReference>
<dbReference type="PANTHER" id="PTHR18964:SF149">
    <property type="entry name" value="BIFUNCTIONAL UDP-N-ACETYLGLUCOSAMINE 2-EPIMERASE_N-ACETYLMANNOSAMINE KINASE"/>
    <property type="match status" value="1"/>
</dbReference>
<comment type="similarity">
    <text evidence="1">Belongs to the ROK (NagC/XylR) family.</text>
</comment>
<reference evidence="3" key="2">
    <citation type="submission" date="2020-09" db="EMBL/GenBank/DDBJ databases">
        <authorList>
            <person name="Sun Q."/>
            <person name="Zhou Y."/>
        </authorList>
    </citation>
    <scope>NUCLEOTIDE SEQUENCE</scope>
    <source>
        <strain evidence="3">CGMCC 4.7299</strain>
    </source>
</reference>
<dbReference type="SUPFAM" id="SSF53067">
    <property type="entry name" value="Actin-like ATPase domain"/>
    <property type="match status" value="1"/>
</dbReference>
<dbReference type="InterPro" id="IPR036390">
    <property type="entry name" value="WH_DNA-bd_sf"/>
</dbReference>